<dbReference type="SUPFAM" id="SSF51101">
    <property type="entry name" value="Mannose-binding lectins"/>
    <property type="match status" value="1"/>
</dbReference>
<evidence type="ECO:0000256" key="1">
    <source>
        <dbReference type="ARBA" id="ARBA00006568"/>
    </source>
</evidence>
<keyword evidence="2" id="KW-0430">Lectin</keyword>
<reference evidence="5" key="1">
    <citation type="journal article" date="2021" name="Nat. Commun.">
        <title>Genomic analyses provide insights into spinach domestication and the genetic basis of agronomic traits.</title>
        <authorList>
            <person name="Cai X."/>
            <person name="Sun X."/>
            <person name="Xu C."/>
            <person name="Sun H."/>
            <person name="Wang X."/>
            <person name="Ge C."/>
            <person name="Zhang Z."/>
            <person name="Wang Q."/>
            <person name="Fei Z."/>
            <person name="Jiao C."/>
            <person name="Wang Q."/>
        </authorList>
    </citation>
    <scope>NUCLEOTIDE SEQUENCE [LARGE SCALE GENOMIC DNA]</scope>
    <source>
        <strain evidence="5">cv. Varoflay</strain>
    </source>
</reference>
<dbReference type="InterPro" id="IPR001229">
    <property type="entry name" value="Jacalin-like_lectin_dom"/>
</dbReference>
<dbReference type="Pfam" id="PF01419">
    <property type="entry name" value="Jacalin"/>
    <property type="match status" value="1"/>
</dbReference>
<dbReference type="RefSeq" id="XP_021862553.1">
    <property type="nucleotide sequence ID" value="XM_022006861.2"/>
</dbReference>
<dbReference type="SMART" id="SM00915">
    <property type="entry name" value="Jacalin"/>
    <property type="match status" value="1"/>
</dbReference>
<evidence type="ECO:0000259" key="4">
    <source>
        <dbReference type="PROSITE" id="PS51752"/>
    </source>
</evidence>
<evidence type="ECO:0000313" key="6">
    <source>
        <dbReference type="RefSeq" id="XP_021862553.1"/>
    </source>
</evidence>
<evidence type="ECO:0000313" key="5">
    <source>
        <dbReference type="Proteomes" id="UP000813463"/>
    </source>
</evidence>
<dbReference type="Gene3D" id="2.100.10.30">
    <property type="entry name" value="Jacalin-like lectin domain"/>
    <property type="match status" value="1"/>
</dbReference>
<sequence length="184" mass="20095">MDDSKTTSSTLIKLGPGGSSSSGDDAWDEQRKITQIFISYGKYSVTSLQFQYKEGGKLALSPVYGNSKHDSPKFSTITLKDYTEYITGLTGYCTGRLGFGFGLCNDEEEYTWISSFTIETNKRKYGPFGHPGQKSRSGDDTFEFQIGPGNQFGGFYGSFGCVPVQSGIDHEVALTSIGVYLKPS</sequence>
<dbReference type="PANTHER" id="PTHR47293:SF70">
    <property type="entry name" value="JACALIN-RELATED LECTIN 24-RELATED"/>
    <property type="match status" value="1"/>
</dbReference>
<feature type="compositionally biased region" description="Polar residues" evidence="3">
    <location>
        <begin position="1"/>
        <end position="11"/>
    </location>
</feature>
<dbReference type="KEGG" id="soe:110801493"/>
<feature type="region of interest" description="Disordered" evidence="3">
    <location>
        <begin position="1"/>
        <end position="26"/>
    </location>
</feature>
<evidence type="ECO:0000256" key="3">
    <source>
        <dbReference type="SAM" id="MobiDB-lite"/>
    </source>
</evidence>
<dbReference type="PANTHER" id="PTHR47293">
    <property type="entry name" value="JACALIN-RELATED LECTIN 3"/>
    <property type="match status" value="1"/>
</dbReference>
<dbReference type="InterPro" id="IPR036404">
    <property type="entry name" value="Jacalin-like_lectin_dom_sf"/>
</dbReference>
<proteinExistence type="inferred from homology"/>
<dbReference type="OrthoDB" id="581739at2759"/>
<dbReference type="GO" id="GO:0030246">
    <property type="term" value="F:carbohydrate binding"/>
    <property type="evidence" value="ECO:0007669"/>
    <property type="project" value="UniProtKB-KW"/>
</dbReference>
<comment type="similarity">
    <text evidence="1">Belongs to the jacalin lectin family.</text>
</comment>
<dbReference type="AlphaFoldDB" id="A0A9R0K9D7"/>
<protein>
    <submittedName>
        <fullName evidence="6">Inactive protein RESTRICTED TEV MOVEMENT 1-like</fullName>
    </submittedName>
</protein>
<dbReference type="GeneID" id="110801493"/>
<evidence type="ECO:0000256" key="2">
    <source>
        <dbReference type="ARBA" id="ARBA00022734"/>
    </source>
</evidence>
<organism evidence="5 6">
    <name type="scientific">Spinacia oleracea</name>
    <name type="common">Spinach</name>
    <dbReference type="NCBI Taxonomy" id="3562"/>
    <lineage>
        <taxon>Eukaryota</taxon>
        <taxon>Viridiplantae</taxon>
        <taxon>Streptophyta</taxon>
        <taxon>Embryophyta</taxon>
        <taxon>Tracheophyta</taxon>
        <taxon>Spermatophyta</taxon>
        <taxon>Magnoliopsida</taxon>
        <taxon>eudicotyledons</taxon>
        <taxon>Gunneridae</taxon>
        <taxon>Pentapetalae</taxon>
        <taxon>Caryophyllales</taxon>
        <taxon>Chenopodiaceae</taxon>
        <taxon>Chenopodioideae</taxon>
        <taxon>Anserineae</taxon>
        <taxon>Spinacia</taxon>
    </lineage>
</organism>
<feature type="domain" description="Jacalin-type lectin" evidence="4">
    <location>
        <begin position="11"/>
        <end position="183"/>
    </location>
</feature>
<dbReference type="Proteomes" id="UP000813463">
    <property type="component" value="Chromosome 3"/>
</dbReference>
<keyword evidence="5" id="KW-1185">Reference proteome</keyword>
<dbReference type="PROSITE" id="PS51752">
    <property type="entry name" value="JACALIN_LECTIN"/>
    <property type="match status" value="1"/>
</dbReference>
<accession>A0A9R0K9D7</accession>
<name>A0A9R0K9D7_SPIOL</name>
<reference evidence="6" key="2">
    <citation type="submission" date="2025-08" db="UniProtKB">
        <authorList>
            <consortium name="RefSeq"/>
        </authorList>
    </citation>
    <scope>IDENTIFICATION</scope>
    <source>
        <tissue evidence="6">Leaf</tissue>
    </source>
</reference>
<gene>
    <name evidence="6" type="primary">LOC110801493</name>
</gene>